<dbReference type="Pfam" id="PF01786">
    <property type="entry name" value="AOX"/>
    <property type="match status" value="1"/>
</dbReference>
<evidence type="ECO:0000256" key="6">
    <source>
        <dbReference type="ARBA" id="ARBA00022692"/>
    </source>
</evidence>
<proteinExistence type="inferred from homology"/>
<evidence type="ECO:0000313" key="17">
    <source>
        <dbReference type="Proteomes" id="UP000041254"/>
    </source>
</evidence>
<evidence type="ECO:0000313" key="16">
    <source>
        <dbReference type="EMBL" id="CEM05282.1"/>
    </source>
</evidence>
<comment type="subcellular location">
    <subcellularLocation>
        <location evidence="2">Membrane</location>
    </subcellularLocation>
</comment>
<keyword evidence="11" id="KW-0408">Iron</keyword>
<evidence type="ECO:0000256" key="9">
    <source>
        <dbReference type="ARBA" id="ARBA00022989"/>
    </source>
</evidence>
<evidence type="ECO:0000256" key="13">
    <source>
        <dbReference type="SAM" id="MobiDB-lite"/>
    </source>
</evidence>
<evidence type="ECO:0000256" key="8">
    <source>
        <dbReference type="ARBA" id="ARBA00022982"/>
    </source>
</evidence>
<dbReference type="OrthoDB" id="430846at2759"/>
<evidence type="ECO:0000256" key="3">
    <source>
        <dbReference type="ARBA" id="ARBA00008388"/>
    </source>
</evidence>
<dbReference type="STRING" id="1169540.A0A0G4F067"/>
<feature type="transmembrane region" description="Helical" evidence="14">
    <location>
        <begin position="525"/>
        <end position="543"/>
    </location>
</feature>
<evidence type="ECO:0000256" key="14">
    <source>
        <dbReference type="SAM" id="Phobius"/>
    </source>
</evidence>
<evidence type="ECO:0000256" key="11">
    <source>
        <dbReference type="ARBA" id="ARBA00023004"/>
    </source>
</evidence>
<evidence type="ECO:0000256" key="1">
    <source>
        <dbReference type="ARBA" id="ARBA00001962"/>
    </source>
</evidence>
<dbReference type="PhylomeDB" id="A0A0G4F067"/>
<name>A0A0G4F067_VITBC</name>
<dbReference type="InParanoid" id="A0A0G4F067"/>
<comment type="similarity">
    <text evidence="3">Belongs to the alternative oxidase family.</text>
</comment>
<feature type="region of interest" description="Disordered" evidence="13">
    <location>
        <begin position="37"/>
        <end position="72"/>
    </location>
</feature>
<dbReference type="GO" id="GO:0016020">
    <property type="term" value="C:membrane"/>
    <property type="evidence" value="ECO:0007669"/>
    <property type="project" value="UniProtKB-SubCell"/>
</dbReference>
<accession>A0A0G4F067</accession>
<keyword evidence="8" id="KW-0249">Electron transport</keyword>
<evidence type="ECO:0000256" key="5">
    <source>
        <dbReference type="ARBA" id="ARBA00022660"/>
    </source>
</evidence>
<evidence type="ECO:0000256" key="7">
    <source>
        <dbReference type="ARBA" id="ARBA00022723"/>
    </source>
</evidence>
<organism evidence="16 17">
    <name type="scientific">Vitrella brassicaformis (strain CCMP3155)</name>
    <dbReference type="NCBI Taxonomy" id="1169540"/>
    <lineage>
        <taxon>Eukaryota</taxon>
        <taxon>Sar</taxon>
        <taxon>Alveolata</taxon>
        <taxon>Colpodellida</taxon>
        <taxon>Vitrellaceae</taxon>
        <taxon>Vitrella</taxon>
    </lineage>
</organism>
<dbReference type="PANTHER" id="PTHR31803:SF19">
    <property type="entry name" value="UBIQUINOL OXIDASE"/>
    <property type="match status" value="1"/>
</dbReference>
<keyword evidence="6 14" id="KW-0812">Transmembrane</keyword>
<evidence type="ECO:0000256" key="2">
    <source>
        <dbReference type="ARBA" id="ARBA00004370"/>
    </source>
</evidence>
<feature type="region of interest" description="Disordered" evidence="13">
    <location>
        <begin position="648"/>
        <end position="668"/>
    </location>
</feature>
<dbReference type="InterPro" id="IPR038659">
    <property type="entry name" value="AOX_sf"/>
</dbReference>
<reference evidence="16 17" key="1">
    <citation type="submission" date="2014-11" db="EMBL/GenBank/DDBJ databases">
        <authorList>
            <person name="Zhu J."/>
            <person name="Qi W."/>
            <person name="Song R."/>
        </authorList>
    </citation>
    <scope>NUCLEOTIDE SEQUENCE [LARGE SCALE GENOMIC DNA]</scope>
</reference>
<feature type="compositionally biased region" description="Low complexity" evidence="13">
    <location>
        <begin position="45"/>
        <end position="64"/>
    </location>
</feature>
<keyword evidence="17" id="KW-1185">Reference proteome</keyword>
<keyword evidence="4" id="KW-0813">Transport</keyword>
<evidence type="ECO:0000256" key="4">
    <source>
        <dbReference type="ARBA" id="ARBA00022448"/>
    </source>
</evidence>
<gene>
    <name evidence="16" type="ORF">Vbra_14217</name>
</gene>
<evidence type="ECO:0000256" key="15">
    <source>
        <dbReference type="SAM" id="SignalP"/>
    </source>
</evidence>
<keyword evidence="7" id="KW-0479">Metal-binding</keyword>
<feature type="chain" id="PRO_5005188096" description="Alternative oxidase" evidence="15">
    <location>
        <begin position="22"/>
        <end position="668"/>
    </location>
</feature>
<dbReference type="Proteomes" id="UP000041254">
    <property type="component" value="Unassembled WGS sequence"/>
</dbReference>
<keyword evidence="9 14" id="KW-1133">Transmembrane helix</keyword>
<dbReference type="VEuPathDB" id="CryptoDB:Vbra_14217"/>
<dbReference type="Gene3D" id="1.20.1260.140">
    <property type="entry name" value="Alternative oxidase"/>
    <property type="match status" value="1"/>
</dbReference>
<dbReference type="PANTHER" id="PTHR31803">
    <property type="entry name" value="ALTERNATIVE OXIDASE"/>
    <property type="match status" value="1"/>
</dbReference>
<keyword evidence="10" id="KW-0560">Oxidoreductase</keyword>
<dbReference type="CDD" id="cd01053">
    <property type="entry name" value="AOX"/>
    <property type="match status" value="1"/>
</dbReference>
<keyword evidence="15" id="KW-0732">Signal</keyword>
<dbReference type="AlphaFoldDB" id="A0A0G4F067"/>
<keyword evidence="12 14" id="KW-0472">Membrane</keyword>
<dbReference type="GO" id="GO:0009916">
    <property type="term" value="F:alternative oxidase activity"/>
    <property type="evidence" value="ECO:0007669"/>
    <property type="project" value="InterPro"/>
</dbReference>
<keyword evidence="5" id="KW-0679">Respiratory chain</keyword>
<evidence type="ECO:0000256" key="10">
    <source>
        <dbReference type="ARBA" id="ARBA00023002"/>
    </source>
</evidence>
<sequence length="668" mass="75533">MEPLIVPMLLLLAVSASRVSSFVSPPSLLSHRILHNHRGQAPGRPTSKARLSSSSAVSAPPTTTQQGEGPLKVSDEDLQRVYGSALLRKYAVKKDDAIALLRMGEWRRGTGLISRAVGSNPRGKLLLLVDGSLDIRDAADDSVMTTLPAPSFIGEMTFLANQLLSAQGEDKGPADSSSNSGSSKPAARVFAQQPVTYISWEVDRLNEFLAGRPALKAALTNLWTAELIQKARAVPPAARGGALEIEAHDAWDADKDLQRLEEWREAAAYGYRDDKDLGPLDMAVPANGWSMGVWNFKREWLAIRRAIRFGDMAPASGWANAEAGDGPFAGIVRILRRWDLNLDDVLATFNVQRLTPSKVQNPTDENTIRLRQELSRLRLDNDAVWRREEERVEKMKFLLEKHKDKQSAPPDTDLAVDYDTIKTYFNSPLLLKIPYLFLCWLLDVLYNERPIQRFWFLETVARMPYFAYISMLHLYETLGWWRVGTEVRKVHFAEEWNEMHHLFIMESLGGDQAWLDRFLARHAAIVYYWVLILLFLISPTWAYNFSELIEWHAVDTYGQFVSQNKQILKRLPAPAVAMEYYKSGDLYMFDEFQTSRPAQSRRPQINNLYDVFTTIRDDELEHVKTMSACQRLEAAMVMSPNAAAAAAGMAPWAESDREENQEELTGAK</sequence>
<dbReference type="InterPro" id="IPR002680">
    <property type="entry name" value="AOX"/>
</dbReference>
<feature type="signal peptide" evidence="15">
    <location>
        <begin position="1"/>
        <end position="21"/>
    </location>
</feature>
<dbReference type="GO" id="GO:0010230">
    <property type="term" value="P:alternative respiration"/>
    <property type="evidence" value="ECO:0007669"/>
    <property type="project" value="TreeGrafter"/>
</dbReference>
<evidence type="ECO:0000256" key="12">
    <source>
        <dbReference type="ARBA" id="ARBA00023136"/>
    </source>
</evidence>
<dbReference type="EMBL" id="CDMY01000356">
    <property type="protein sequence ID" value="CEM05282.1"/>
    <property type="molecule type" value="Genomic_DNA"/>
</dbReference>
<dbReference type="GO" id="GO:0046872">
    <property type="term" value="F:metal ion binding"/>
    <property type="evidence" value="ECO:0007669"/>
    <property type="project" value="UniProtKB-KW"/>
</dbReference>
<evidence type="ECO:0008006" key="18">
    <source>
        <dbReference type="Google" id="ProtNLM"/>
    </source>
</evidence>
<dbReference type="GO" id="GO:0005739">
    <property type="term" value="C:mitochondrion"/>
    <property type="evidence" value="ECO:0007669"/>
    <property type="project" value="TreeGrafter"/>
</dbReference>
<protein>
    <recommendedName>
        <fullName evidence="18">Alternative oxidase</fullName>
    </recommendedName>
</protein>
<comment type="cofactor">
    <cofactor evidence="1">
        <name>Fe cation</name>
        <dbReference type="ChEBI" id="CHEBI:24875"/>
    </cofactor>
</comment>